<dbReference type="Gene3D" id="3.30.70.270">
    <property type="match status" value="1"/>
</dbReference>
<dbReference type="GO" id="GO:0016787">
    <property type="term" value="F:hydrolase activity"/>
    <property type="evidence" value="ECO:0007669"/>
    <property type="project" value="UniProtKB-KW"/>
</dbReference>
<dbReference type="GO" id="GO:0003964">
    <property type="term" value="F:RNA-directed DNA polymerase activity"/>
    <property type="evidence" value="ECO:0007669"/>
    <property type="project" value="UniProtKB-KW"/>
</dbReference>
<keyword evidence="4" id="KW-0255">Endonuclease</keyword>
<keyword evidence="1" id="KW-0808">Transferase</keyword>
<dbReference type="GO" id="GO:0035613">
    <property type="term" value="F:RNA stem-loop binding"/>
    <property type="evidence" value="ECO:0007669"/>
    <property type="project" value="TreeGrafter"/>
</dbReference>
<dbReference type="InterPro" id="IPR043128">
    <property type="entry name" value="Rev_trsase/Diguanyl_cyclase"/>
</dbReference>
<keyword evidence="3" id="KW-0540">Nuclease</keyword>
<keyword evidence="2" id="KW-0548">Nucleotidyltransferase</keyword>
<organism evidence="8 9">
    <name type="scientific">Ploceus nigricollis</name>
    <dbReference type="NCBI Taxonomy" id="441696"/>
    <lineage>
        <taxon>Eukaryota</taxon>
        <taxon>Metazoa</taxon>
        <taxon>Chordata</taxon>
        <taxon>Craniata</taxon>
        <taxon>Vertebrata</taxon>
        <taxon>Euteleostomi</taxon>
        <taxon>Archelosauria</taxon>
        <taxon>Archosauria</taxon>
        <taxon>Dinosauria</taxon>
        <taxon>Saurischia</taxon>
        <taxon>Theropoda</taxon>
        <taxon>Coelurosauria</taxon>
        <taxon>Aves</taxon>
        <taxon>Neognathae</taxon>
        <taxon>Neoaves</taxon>
        <taxon>Telluraves</taxon>
        <taxon>Australaves</taxon>
        <taxon>Passeriformes</taxon>
        <taxon>Passeroidea</taxon>
        <taxon>Ploceidae</taxon>
        <taxon>Ploceinae</taxon>
        <taxon>Ploceus</taxon>
    </lineage>
</organism>
<accession>A0A7L0Z1L7</accession>
<dbReference type="SUPFAM" id="SSF56672">
    <property type="entry name" value="DNA/RNA polymerases"/>
    <property type="match status" value="1"/>
</dbReference>
<evidence type="ECO:0000256" key="6">
    <source>
        <dbReference type="ARBA" id="ARBA00022918"/>
    </source>
</evidence>
<evidence type="ECO:0000313" key="9">
    <source>
        <dbReference type="Proteomes" id="UP000539920"/>
    </source>
</evidence>
<evidence type="ECO:0000256" key="3">
    <source>
        <dbReference type="ARBA" id="ARBA00022722"/>
    </source>
</evidence>
<keyword evidence="6" id="KW-0695">RNA-directed DNA polymerase</keyword>
<keyword evidence="5" id="KW-0378">Hydrolase</keyword>
<dbReference type="Proteomes" id="UP000539920">
    <property type="component" value="Unassembled WGS sequence"/>
</dbReference>
<gene>
    <name evidence="8" type="primary">Ervk18</name>
    <name evidence="8" type="ORF">PLONIG_R15389</name>
</gene>
<dbReference type="InterPro" id="IPR043502">
    <property type="entry name" value="DNA/RNA_pol_sf"/>
</dbReference>
<dbReference type="InterPro" id="IPR010661">
    <property type="entry name" value="RVT_thumb"/>
</dbReference>
<evidence type="ECO:0000256" key="4">
    <source>
        <dbReference type="ARBA" id="ARBA00022759"/>
    </source>
</evidence>
<reference evidence="8 9" key="1">
    <citation type="submission" date="2019-09" db="EMBL/GenBank/DDBJ databases">
        <title>Bird 10,000 Genomes (B10K) Project - Family phase.</title>
        <authorList>
            <person name="Zhang G."/>
        </authorList>
    </citation>
    <scope>NUCLEOTIDE SEQUENCE [LARGE SCALE GENOMIC DNA]</scope>
    <source>
        <strain evidence="8">B10K-DU-001-79</strain>
        <tissue evidence="8">Muscle</tissue>
    </source>
</reference>
<dbReference type="PANTHER" id="PTHR41694">
    <property type="entry name" value="ENDOGENOUS RETROVIRUS GROUP K MEMBER POL PROTEIN"/>
    <property type="match status" value="1"/>
</dbReference>
<keyword evidence="9" id="KW-1185">Reference proteome</keyword>
<feature type="domain" description="Reverse transcriptase thumb" evidence="7">
    <location>
        <begin position="15"/>
        <end position="59"/>
    </location>
</feature>
<dbReference type="Pfam" id="PF06817">
    <property type="entry name" value="RVT_thumb"/>
    <property type="match status" value="1"/>
</dbReference>
<proteinExistence type="predicted"/>
<feature type="non-terminal residue" evidence="8">
    <location>
        <position position="65"/>
    </location>
</feature>
<feature type="non-terminal residue" evidence="8">
    <location>
        <position position="1"/>
    </location>
</feature>
<dbReference type="GO" id="GO:0004519">
    <property type="term" value="F:endonuclease activity"/>
    <property type="evidence" value="ECO:0007669"/>
    <property type="project" value="UniProtKB-KW"/>
</dbReference>
<dbReference type="AlphaFoldDB" id="A0A7L0Z1L7"/>
<evidence type="ECO:0000256" key="2">
    <source>
        <dbReference type="ARBA" id="ARBA00022695"/>
    </source>
</evidence>
<dbReference type="EMBL" id="VXBC01009853">
    <property type="protein sequence ID" value="NXM19893.1"/>
    <property type="molecule type" value="Genomic_DNA"/>
</dbReference>
<name>A0A7L0Z1L7_9PASE</name>
<evidence type="ECO:0000259" key="7">
    <source>
        <dbReference type="Pfam" id="PF06817"/>
    </source>
</evidence>
<protein>
    <submittedName>
        <fullName evidence="8">POK18 protein</fullName>
    </submittedName>
</protein>
<evidence type="ECO:0000256" key="5">
    <source>
        <dbReference type="ARBA" id="ARBA00022801"/>
    </source>
</evidence>
<evidence type="ECO:0000313" key="8">
    <source>
        <dbReference type="EMBL" id="NXM19893.1"/>
    </source>
</evidence>
<sequence>WKHLGWQIDQSFVRPQKLTVTSEIKTVHDVQKLVGDIQWVRTICGITNEELEPLIQLLSTSSWAD</sequence>
<evidence type="ECO:0000256" key="1">
    <source>
        <dbReference type="ARBA" id="ARBA00022679"/>
    </source>
</evidence>
<dbReference type="PANTHER" id="PTHR41694:SF3">
    <property type="entry name" value="RNA-DIRECTED DNA POLYMERASE-RELATED"/>
    <property type="match status" value="1"/>
</dbReference>
<comment type="caution">
    <text evidence="8">The sequence shown here is derived from an EMBL/GenBank/DDBJ whole genome shotgun (WGS) entry which is preliminary data.</text>
</comment>